<dbReference type="EMBL" id="BIMR01000248">
    <property type="protein sequence ID" value="GCE77762.1"/>
    <property type="molecule type" value="Genomic_DNA"/>
</dbReference>
<gene>
    <name evidence="1" type="ORF">CBZ_28180</name>
</gene>
<accession>A0A402DUI8</accession>
<evidence type="ECO:0000313" key="2">
    <source>
        <dbReference type="Proteomes" id="UP000289954"/>
    </source>
</evidence>
<sequence length="229" mass="23423">MPAPLVLLDLDGTLVDSAPGITASVTAAYQAVGLPAPAPDVLRSFIGPGIHSSLRRHGVPEPLVEDVVSAYRARLAAGGLYEATVFDGVVPVLRDLRAAGVRLLVATAKPEVFAHAVCTALGLTPLVDGIFGPSLDESSTKADVIARALASLDDPPPPAATLMVGDREHDVHGAAEHGVTCVGVAWGYAAPGELEAAGAATVVDSPTALRDEVLRRLVPAADDEALQRA</sequence>
<dbReference type="AlphaFoldDB" id="A0A402DUI8"/>
<keyword evidence="2" id="KW-1185">Reference proteome</keyword>
<dbReference type="SFLD" id="SFLDG01129">
    <property type="entry name" value="C1.5:_HAD__Beta-PGM__Phosphata"/>
    <property type="match status" value="1"/>
</dbReference>
<organism evidence="1 2">
    <name type="scientific">Cellulomonas biazotea</name>
    <dbReference type="NCBI Taxonomy" id="1709"/>
    <lineage>
        <taxon>Bacteria</taxon>
        <taxon>Bacillati</taxon>
        <taxon>Actinomycetota</taxon>
        <taxon>Actinomycetes</taxon>
        <taxon>Micrococcales</taxon>
        <taxon>Cellulomonadaceae</taxon>
        <taxon>Cellulomonas</taxon>
    </lineage>
</organism>
<comment type="caution">
    <text evidence="1">The sequence shown here is derived from an EMBL/GenBank/DDBJ whole genome shotgun (WGS) entry which is preliminary data.</text>
</comment>
<dbReference type="Gene3D" id="1.10.150.240">
    <property type="entry name" value="Putative phosphatase, domain 2"/>
    <property type="match status" value="1"/>
</dbReference>
<dbReference type="InterPro" id="IPR036412">
    <property type="entry name" value="HAD-like_sf"/>
</dbReference>
<reference evidence="1 2" key="1">
    <citation type="submission" date="2019-01" db="EMBL/GenBank/DDBJ databases">
        <title>Draft genome sequence of Cellulomonas takizawaensis strain TKZ-21.</title>
        <authorList>
            <person name="Yamamura H."/>
            <person name="Hayashi T."/>
            <person name="Hamada M."/>
            <person name="Serisawa Y."/>
            <person name="Matsuyama K."/>
            <person name="Nakagawa Y."/>
            <person name="Otoguro M."/>
            <person name="Yanagida F."/>
            <person name="Hayakawa M."/>
        </authorList>
    </citation>
    <scope>NUCLEOTIDE SEQUENCE [LARGE SCALE GENOMIC DNA]</scope>
    <source>
        <strain evidence="1 2">NBRC12680</strain>
    </source>
</reference>
<dbReference type="OrthoDB" id="9776368at2"/>
<dbReference type="PANTHER" id="PTHR43434:SF20">
    <property type="entry name" value="5'-NUCLEOTIDASE"/>
    <property type="match status" value="1"/>
</dbReference>
<evidence type="ECO:0000313" key="1">
    <source>
        <dbReference type="EMBL" id="GCE77762.1"/>
    </source>
</evidence>
<dbReference type="SUPFAM" id="SSF56784">
    <property type="entry name" value="HAD-like"/>
    <property type="match status" value="1"/>
</dbReference>
<dbReference type="InterPro" id="IPR023214">
    <property type="entry name" value="HAD_sf"/>
</dbReference>
<protein>
    <submittedName>
        <fullName evidence="1">5'-nucleotidase</fullName>
    </submittedName>
</protein>
<dbReference type="InterPro" id="IPR023198">
    <property type="entry name" value="PGP-like_dom2"/>
</dbReference>
<dbReference type="SFLD" id="SFLDS00003">
    <property type="entry name" value="Haloacid_Dehalogenase"/>
    <property type="match status" value="1"/>
</dbReference>
<proteinExistence type="predicted"/>
<dbReference type="Pfam" id="PF13419">
    <property type="entry name" value="HAD_2"/>
    <property type="match status" value="1"/>
</dbReference>
<dbReference type="InterPro" id="IPR050155">
    <property type="entry name" value="HAD-like_hydrolase_sf"/>
</dbReference>
<dbReference type="Proteomes" id="UP000289954">
    <property type="component" value="Unassembled WGS sequence"/>
</dbReference>
<dbReference type="Gene3D" id="3.40.50.1000">
    <property type="entry name" value="HAD superfamily/HAD-like"/>
    <property type="match status" value="1"/>
</dbReference>
<name>A0A402DUI8_9CELL</name>
<dbReference type="PANTHER" id="PTHR43434">
    <property type="entry name" value="PHOSPHOGLYCOLATE PHOSPHATASE"/>
    <property type="match status" value="1"/>
</dbReference>
<dbReference type="GO" id="GO:0004713">
    <property type="term" value="F:protein tyrosine kinase activity"/>
    <property type="evidence" value="ECO:0007669"/>
    <property type="project" value="TreeGrafter"/>
</dbReference>
<dbReference type="RefSeq" id="WP_130782379.1">
    <property type="nucleotide sequence ID" value="NZ_BIMR01000248.1"/>
</dbReference>
<dbReference type="InterPro" id="IPR041492">
    <property type="entry name" value="HAD_2"/>
</dbReference>
<dbReference type="GO" id="GO:0005829">
    <property type="term" value="C:cytosol"/>
    <property type="evidence" value="ECO:0007669"/>
    <property type="project" value="TreeGrafter"/>
</dbReference>